<comment type="caution">
    <text evidence="6">The sequence shown here is derived from an EMBL/GenBank/DDBJ whole genome shotgun (WGS) entry which is preliminary data.</text>
</comment>
<evidence type="ECO:0000256" key="1">
    <source>
        <dbReference type="ARBA" id="ARBA00023015"/>
    </source>
</evidence>
<dbReference type="GO" id="GO:0000976">
    <property type="term" value="F:transcription cis-regulatory region binding"/>
    <property type="evidence" value="ECO:0007669"/>
    <property type="project" value="TreeGrafter"/>
</dbReference>
<name>A0A840NN20_9PSEU</name>
<feature type="domain" description="HTH tetR-type" evidence="5">
    <location>
        <begin position="14"/>
        <end position="74"/>
    </location>
</feature>
<dbReference type="PANTHER" id="PTHR30055:SF238">
    <property type="entry name" value="MYCOFACTOCIN BIOSYNTHESIS TRANSCRIPTIONAL REGULATOR MFTR-RELATED"/>
    <property type="match status" value="1"/>
</dbReference>
<keyword evidence="2 4" id="KW-0238">DNA-binding</keyword>
<proteinExistence type="predicted"/>
<dbReference type="InterPro" id="IPR050109">
    <property type="entry name" value="HTH-type_TetR-like_transc_reg"/>
</dbReference>
<keyword evidence="1" id="KW-0805">Transcription regulation</keyword>
<evidence type="ECO:0000256" key="4">
    <source>
        <dbReference type="PROSITE-ProRule" id="PRU00335"/>
    </source>
</evidence>
<dbReference type="PANTHER" id="PTHR30055">
    <property type="entry name" value="HTH-TYPE TRANSCRIPTIONAL REGULATOR RUTR"/>
    <property type="match status" value="1"/>
</dbReference>
<dbReference type="PRINTS" id="PR00455">
    <property type="entry name" value="HTHTETR"/>
</dbReference>
<gene>
    <name evidence="6" type="ORF">BJ969_003580</name>
</gene>
<dbReference type="GO" id="GO:0003700">
    <property type="term" value="F:DNA-binding transcription factor activity"/>
    <property type="evidence" value="ECO:0007669"/>
    <property type="project" value="TreeGrafter"/>
</dbReference>
<dbReference type="SUPFAM" id="SSF46689">
    <property type="entry name" value="Homeodomain-like"/>
    <property type="match status" value="1"/>
</dbReference>
<dbReference type="RefSeq" id="WP_184480070.1">
    <property type="nucleotide sequence ID" value="NZ_JACHIV010000001.1"/>
</dbReference>
<dbReference type="InterPro" id="IPR041347">
    <property type="entry name" value="MftR_C"/>
</dbReference>
<evidence type="ECO:0000259" key="5">
    <source>
        <dbReference type="PROSITE" id="PS50977"/>
    </source>
</evidence>
<dbReference type="InterPro" id="IPR023772">
    <property type="entry name" value="DNA-bd_HTH_TetR-type_CS"/>
</dbReference>
<dbReference type="InterPro" id="IPR009057">
    <property type="entry name" value="Homeodomain-like_sf"/>
</dbReference>
<dbReference type="Pfam" id="PF17754">
    <property type="entry name" value="TetR_C_14"/>
    <property type="match status" value="1"/>
</dbReference>
<dbReference type="Proteomes" id="UP000580474">
    <property type="component" value="Unassembled WGS sequence"/>
</dbReference>
<dbReference type="Pfam" id="PF00440">
    <property type="entry name" value="TetR_N"/>
    <property type="match status" value="1"/>
</dbReference>
<dbReference type="PROSITE" id="PS50977">
    <property type="entry name" value="HTH_TETR_2"/>
    <property type="match status" value="1"/>
</dbReference>
<organism evidence="6 7">
    <name type="scientific">Saccharopolyspora gloriosae</name>
    <dbReference type="NCBI Taxonomy" id="455344"/>
    <lineage>
        <taxon>Bacteria</taxon>
        <taxon>Bacillati</taxon>
        <taxon>Actinomycetota</taxon>
        <taxon>Actinomycetes</taxon>
        <taxon>Pseudonocardiales</taxon>
        <taxon>Pseudonocardiaceae</taxon>
        <taxon>Saccharopolyspora</taxon>
    </lineage>
</organism>
<dbReference type="EMBL" id="JACHIV010000001">
    <property type="protein sequence ID" value="MBB5070492.1"/>
    <property type="molecule type" value="Genomic_DNA"/>
</dbReference>
<protein>
    <submittedName>
        <fullName evidence="6">AcrR family transcriptional regulator</fullName>
    </submittedName>
</protein>
<feature type="DNA-binding region" description="H-T-H motif" evidence="4">
    <location>
        <begin position="37"/>
        <end position="56"/>
    </location>
</feature>
<reference evidence="6 7" key="1">
    <citation type="submission" date="2020-08" db="EMBL/GenBank/DDBJ databases">
        <title>Sequencing the genomes of 1000 actinobacteria strains.</title>
        <authorList>
            <person name="Klenk H.-P."/>
        </authorList>
    </citation>
    <scope>NUCLEOTIDE SEQUENCE [LARGE SCALE GENOMIC DNA]</scope>
    <source>
        <strain evidence="6 7">DSM 45582</strain>
    </source>
</reference>
<evidence type="ECO:0000256" key="3">
    <source>
        <dbReference type="ARBA" id="ARBA00023163"/>
    </source>
</evidence>
<dbReference type="Gene3D" id="1.10.357.10">
    <property type="entry name" value="Tetracycline Repressor, domain 2"/>
    <property type="match status" value="1"/>
</dbReference>
<evidence type="ECO:0000313" key="6">
    <source>
        <dbReference type="EMBL" id="MBB5070492.1"/>
    </source>
</evidence>
<dbReference type="InterPro" id="IPR001647">
    <property type="entry name" value="HTH_TetR"/>
</dbReference>
<dbReference type="PROSITE" id="PS01081">
    <property type="entry name" value="HTH_TETR_1"/>
    <property type="match status" value="1"/>
</dbReference>
<keyword evidence="3" id="KW-0804">Transcription</keyword>
<evidence type="ECO:0000313" key="7">
    <source>
        <dbReference type="Proteomes" id="UP000580474"/>
    </source>
</evidence>
<accession>A0A840NN20</accession>
<evidence type="ECO:0000256" key="2">
    <source>
        <dbReference type="ARBA" id="ARBA00023125"/>
    </source>
</evidence>
<keyword evidence="7" id="KW-1185">Reference proteome</keyword>
<dbReference type="Gene3D" id="1.10.10.60">
    <property type="entry name" value="Homeodomain-like"/>
    <property type="match status" value="1"/>
</dbReference>
<sequence length="200" mass="22233">MQRAELTLQDRKRQAVRTEVTAVAIDLFLVAGYEAVTVDQIAAAAGLSPRSFFRYFANKEAVFTHMLDETGTGIADRLEARSPHEDPWLALRRSFDHLIEMLDGAERSLRMTRLVYETPVLYGGHLRKQAQWNELLADVLAPRLIAAPSGERRLRAGALAAAAVSCFEYARLEWVSCDGKRSVAQLLDITMGAVHPLPEA</sequence>
<dbReference type="AlphaFoldDB" id="A0A840NN20"/>